<proteinExistence type="inferred from homology"/>
<keyword evidence="3 4" id="KW-0975">Bacterial flagellum</keyword>
<evidence type="ECO:0000256" key="1">
    <source>
        <dbReference type="ARBA" id="ARBA00004117"/>
    </source>
</evidence>
<evidence type="ECO:0000256" key="2">
    <source>
        <dbReference type="ARBA" id="ARBA00009677"/>
    </source>
</evidence>
<dbReference type="Pfam" id="PF00460">
    <property type="entry name" value="Flg_bb_rod"/>
    <property type="match status" value="1"/>
</dbReference>
<evidence type="ECO:0000259" key="6">
    <source>
        <dbReference type="Pfam" id="PF06429"/>
    </source>
</evidence>
<dbReference type="EMBL" id="JADGMQ010000015">
    <property type="protein sequence ID" value="MBI1622330.1"/>
    <property type="molecule type" value="Genomic_DNA"/>
</dbReference>
<name>A0ABS0SI80_9HYPH</name>
<dbReference type="InterPro" id="IPR001444">
    <property type="entry name" value="Flag_bb_rod_N"/>
</dbReference>
<keyword evidence="8" id="KW-0282">Flagellum</keyword>
<feature type="domain" description="Flagellar basal-body/hook protein C-terminal" evidence="6">
    <location>
        <begin position="618"/>
        <end position="662"/>
    </location>
</feature>
<feature type="domain" description="Flagellar basal body rod protein N-terminal" evidence="5">
    <location>
        <begin position="7"/>
        <end position="37"/>
    </location>
</feature>
<evidence type="ECO:0000256" key="4">
    <source>
        <dbReference type="RuleBase" id="RU362116"/>
    </source>
</evidence>
<dbReference type="PANTHER" id="PTHR30435">
    <property type="entry name" value="FLAGELLAR PROTEIN"/>
    <property type="match status" value="1"/>
</dbReference>
<reference evidence="8 9" key="1">
    <citation type="submission" date="2020-10" db="EMBL/GenBank/DDBJ databases">
        <title>Aquamicrobium zhengzhouensis sp. nov., a exopolysaccharide producing bacterium isolated from farmland soil.</title>
        <authorList>
            <person name="Wang X."/>
        </authorList>
    </citation>
    <scope>NUCLEOTIDE SEQUENCE [LARGE SCALE GENOMIC DNA]</scope>
    <source>
        <strain evidence="9">cd-1</strain>
    </source>
</reference>
<dbReference type="InterPro" id="IPR037925">
    <property type="entry name" value="FlgE/F/G-like"/>
</dbReference>
<dbReference type="Pfam" id="PF22692">
    <property type="entry name" value="LlgE_F_G_D1"/>
    <property type="match status" value="1"/>
</dbReference>
<comment type="similarity">
    <text evidence="2 4">Belongs to the flagella basal body rod proteins family.</text>
</comment>
<dbReference type="SUPFAM" id="SSF117143">
    <property type="entry name" value="Flagellar hook protein flgE"/>
    <property type="match status" value="2"/>
</dbReference>
<dbReference type="NCBIfam" id="TIGR03506">
    <property type="entry name" value="FlgEFG_subfam"/>
    <property type="match status" value="2"/>
</dbReference>
<dbReference type="InterPro" id="IPR053967">
    <property type="entry name" value="LlgE_F_G-like_D1"/>
</dbReference>
<keyword evidence="9" id="KW-1185">Reference proteome</keyword>
<dbReference type="RefSeq" id="WP_198477868.1">
    <property type="nucleotide sequence ID" value="NZ_JADGMQ010000015.1"/>
</dbReference>
<keyword evidence="8" id="KW-0966">Cell projection</keyword>
<sequence>MSLNGMMRTGISGMNAQSVRLATVADNIANSGTNGYKKASVEFSSLVAPNTGSSYVSGGTHLSVRYSMAPGNLQYTTSVNDLAVDGSGFMVVQDQAGKMLLTRAGSFIPDGNGNLLNAAGLYLMGRSFALGEPGTTTTFGDYERVTIPTTGLERVPSTAGSIASNLPFTSLPVAGHRPSTFPPTDIQVQKGMENGSIYKSGLTAIGNAGEPIRLDVYFTRTSVKDPSGVTVNPNSPLIAGYGHSPLPLPYTVAHPNSSTTSSYWAAPTNIAGGASESFSFPGFSGLEWGAGDTTSFTVSINGAPISVTGTFDGGSWSFVPDNAAAIPGGVSFSYSTAGGNLEIAVTNSTGAPITAGVGNFISREFHTERQSTFPDFGRYHWEEGDTVSFDVDISGTAHRVTGVRSSGAWGFAPDDPATFPAGIDLVVDASGVNLDITISNNTGGAVDGGLSNFTSTTLALADKWEMTVYHQPDASHSGFPYSEPPLTTVVLEFDRETGSLAASSPTSLDLDLTNYNGGNVHVDISGMRQLATDYMPLAAEMNGSRPSAIDRVVIDNDGIVSVQYANGAMTKLYRLDLAYVQSPGHLTVLPGNVFQESLGSGQVNFGKPNEISLGAIKSGALEASNVDIAEELTLMIESQRNYTANSKVFQTGGDLMDVLVNLKR</sequence>
<organism evidence="8 9">
    <name type="scientific">Aquamicrobium zhengzhouense</name>
    <dbReference type="NCBI Taxonomy" id="2781738"/>
    <lineage>
        <taxon>Bacteria</taxon>
        <taxon>Pseudomonadati</taxon>
        <taxon>Pseudomonadota</taxon>
        <taxon>Alphaproteobacteria</taxon>
        <taxon>Hyphomicrobiales</taxon>
        <taxon>Phyllobacteriaceae</taxon>
        <taxon>Aquamicrobium</taxon>
    </lineage>
</organism>
<keyword evidence="8" id="KW-0969">Cilium</keyword>
<accession>A0ABS0SI80</accession>
<dbReference type="InterPro" id="IPR020013">
    <property type="entry name" value="Flagellar_FlgE/F/G"/>
</dbReference>
<comment type="function">
    <text evidence="4">A flexible structure which links the flagellar filament to the drive apparatus in the basal body.</text>
</comment>
<feature type="domain" description="Flagellar hook protein FlgE/F/G-like D1" evidence="7">
    <location>
        <begin position="83"/>
        <end position="150"/>
    </location>
</feature>
<dbReference type="Proteomes" id="UP000601789">
    <property type="component" value="Unassembled WGS sequence"/>
</dbReference>
<evidence type="ECO:0000313" key="8">
    <source>
        <dbReference type="EMBL" id="MBI1622330.1"/>
    </source>
</evidence>
<evidence type="ECO:0000313" key="9">
    <source>
        <dbReference type="Proteomes" id="UP000601789"/>
    </source>
</evidence>
<protein>
    <recommendedName>
        <fullName evidence="4">Flagellar hook protein FlgE</fullName>
    </recommendedName>
</protein>
<dbReference type="InterPro" id="IPR010930">
    <property type="entry name" value="Flg_bb/hook_C_dom"/>
</dbReference>
<evidence type="ECO:0000259" key="5">
    <source>
        <dbReference type="Pfam" id="PF00460"/>
    </source>
</evidence>
<evidence type="ECO:0000259" key="7">
    <source>
        <dbReference type="Pfam" id="PF22692"/>
    </source>
</evidence>
<evidence type="ECO:0000256" key="3">
    <source>
        <dbReference type="ARBA" id="ARBA00023143"/>
    </source>
</evidence>
<dbReference type="PANTHER" id="PTHR30435:SF1">
    <property type="entry name" value="FLAGELLAR HOOK PROTEIN FLGE"/>
    <property type="match status" value="1"/>
</dbReference>
<comment type="subcellular location">
    <subcellularLocation>
        <location evidence="1 4">Bacterial flagellum basal body</location>
    </subcellularLocation>
</comment>
<dbReference type="Pfam" id="PF06429">
    <property type="entry name" value="Flg_bbr_C"/>
    <property type="match status" value="1"/>
</dbReference>
<gene>
    <name evidence="8" type="ORF">IOD40_16845</name>
</gene>
<comment type="caution">
    <text evidence="8">The sequence shown here is derived from an EMBL/GenBank/DDBJ whole genome shotgun (WGS) entry which is preliminary data.</text>
</comment>